<name>E8T2Y2_THEA1</name>
<keyword evidence="2" id="KW-0732">Signal</keyword>
<dbReference type="eggNOG" id="COG4765">
    <property type="taxonomic scope" value="Bacteria"/>
</dbReference>
<feature type="signal peptide" evidence="2">
    <location>
        <begin position="1"/>
        <end position="20"/>
    </location>
</feature>
<evidence type="ECO:0000256" key="1">
    <source>
        <dbReference type="SAM" id="MobiDB-lite"/>
    </source>
</evidence>
<dbReference type="EMBL" id="CP002444">
    <property type="protein sequence ID" value="ADU97191.1"/>
    <property type="molecule type" value="Genomic_DNA"/>
</dbReference>
<proteinExistence type="predicted"/>
<keyword evidence="4" id="KW-1185">Reference proteome</keyword>
<dbReference type="Proteomes" id="UP000006362">
    <property type="component" value="Chromosome"/>
</dbReference>
<organism evidence="3 4">
    <name type="scientific">Thermovibrio ammonificans (strain DSM 15698 / JCM 12110 / HB-1)</name>
    <dbReference type="NCBI Taxonomy" id="648996"/>
    <lineage>
        <taxon>Bacteria</taxon>
        <taxon>Pseudomonadati</taxon>
        <taxon>Aquificota</taxon>
        <taxon>Aquificia</taxon>
        <taxon>Desulfurobacteriales</taxon>
        <taxon>Desulfurobacteriaceae</taxon>
        <taxon>Thermovibrio</taxon>
    </lineage>
</organism>
<dbReference type="HOGENOM" id="CLU_1119724_0_0_0"/>
<evidence type="ECO:0000313" key="3">
    <source>
        <dbReference type="EMBL" id="ADU97191.1"/>
    </source>
</evidence>
<feature type="region of interest" description="Disordered" evidence="1">
    <location>
        <begin position="52"/>
        <end position="94"/>
    </location>
</feature>
<reference evidence="3" key="1">
    <citation type="submission" date="2011-01" db="EMBL/GenBank/DDBJ databases">
        <title>Complete sequence of chromosome of Thermovibrio ammonificans HB-1.</title>
        <authorList>
            <consortium name="US DOE Joint Genome Institute"/>
            <person name="Lucas S."/>
            <person name="Copeland A."/>
            <person name="Lapidus A."/>
            <person name="Cheng J.-F."/>
            <person name="Goodwin L."/>
            <person name="Pitluck S."/>
            <person name="Davenport K."/>
            <person name="Detter J.C."/>
            <person name="Han C."/>
            <person name="Tapia R."/>
            <person name="Land M."/>
            <person name="Hauser L."/>
            <person name="Kyrpides N."/>
            <person name="Ivanova N."/>
            <person name="Ovchinnikova G."/>
            <person name="Vetriani C."/>
            <person name="Woyke T."/>
        </authorList>
    </citation>
    <scope>NUCLEOTIDE SEQUENCE [LARGE SCALE GENOMIC DNA]</scope>
    <source>
        <strain evidence="3">HB-1</strain>
    </source>
</reference>
<protein>
    <recommendedName>
        <fullName evidence="5">Lipoprotein</fullName>
    </recommendedName>
</protein>
<dbReference type="InterPro" id="IPR019225">
    <property type="entry name" value="DUF2155"/>
</dbReference>
<gene>
    <name evidence="3" type="ordered locus">Theam_1227</name>
</gene>
<dbReference type="AlphaFoldDB" id="E8T2Y2"/>
<evidence type="ECO:0008006" key="5">
    <source>
        <dbReference type="Google" id="ProtNLM"/>
    </source>
</evidence>
<accession>E8T2Y2</accession>
<dbReference type="OrthoDB" id="9790047at2"/>
<feature type="chain" id="PRO_5003231168" description="Lipoprotein" evidence="2">
    <location>
        <begin position="21"/>
        <end position="248"/>
    </location>
</feature>
<dbReference type="Pfam" id="PF09923">
    <property type="entry name" value="DUF2155"/>
    <property type="match status" value="1"/>
</dbReference>
<sequence length="248" mass="26789">MKKKALGILALAAFSTAAVAGCGKENTSMNTQEKTQEQAQKEALKPQPLTALENNKNSQLPPGHPPINGNEKLPPGHPPINSGMSGMQMPPGHPNVGVTGGNSTLPQGHPPIHGGMGGDLMAMHSGKNLTKFDRPINIPPEVQKTWKHATIDIVDKTTGKVVKEFKVSKGQTVNYGGLEIKILYIVPHLVLDNGYTSASNEPQNPAILVEVKENGKTIYAGPIYQKFPTMYNINHPRYELILKNISKQ</sequence>
<dbReference type="STRING" id="648996.Theam_1227"/>
<evidence type="ECO:0000313" key="4">
    <source>
        <dbReference type="Proteomes" id="UP000006362"/>
    </source>
</evidence>
<evidence type="ECO:0000256" key="2">
    <source>
        <dbReference type="SAM" id="SignalP"/>
    </source>
</evidence>
<dbReference type="PROSITE" id="PS51257">
    <property type="entry name" value="PROKAR_LIPOPROTEIN"/>
    <property type="match status" value="1"/>
</dbReference>
<dbReference type="RefSeq" id="WP_013537977.1">
    <property type="nucleotide sequence ID" value="NC_014926.1"/>
</dbReference>
<dbReference type="KEGG" id="tam:Theam_1227"/>